<dbReference type="InterPro" id="IPR039261">
    <property type="entry name" value="FNR_nucleotide-bd"/>
</dbReference>
<proteinExistence type="predicted"/>
<evidence type="ECO:0000313" key="4">
    <source>
        <dbReference type="Proteomes" id="UP000033870"/>
    </source>
</evidence>
<dbReference type="AlphaFoldDB" id="A0A0G1YI52"/>
<dbReference type="PROSITE" id="PS51384">
    <property type="entry name" value="FAD_FR"/>
    <property type="match status" value="1"/>
</dbReference>
<sequence>MDSPLLLPIARVQPENAQAKTLYFDHALHSQPGQFVMAWLPGIDQKPFSVAYDNGREFGFTVFPVGPLSQALVSLQPGDRVGITGPYGHPFSVKKDRHYITIGGGYGAGPLALLAERAAAAGAQVDFCLGAKTEGLLLFAQRVKTVPNLRVHIATDDGSLGRRGYVTEILEELLLETGAQTRLIAACGPELMEKKVLDLCNEHDVECEISLERYTKCGFGVCGQCCVDPLGIRMCVEGPVVDRETANRISEFGAYHRDKSGTKIRY</sequence>
<feature type="binding site" evidence="1">
    <location>
        <position position="217"/>
    </location>
    <ligand>
        <name>[2Fe-2S] cluster</name>
        <dbReference type="ChEBI" id="CHEBI:190135"/>
    </ligand>
</feature>
<dbReference type="GO" id="GO:0006221">
    <property type="term" value="P:pyrimidine nucleotide biosynthetic process"/>
    <property type="evidence" value="ECO:0007669"/>
    <property type="project" value="InterPro"/>
</dbReference>
<comment type="cofactor">
    <cofactor evidence="1">
        <name>[2Fe-2S] cluster</name>
        <dbReference type="ChEBI" id="CHEBI:190135"/>
    </cofactor>
    <text evidence="1">Binds 1 [2Fe-2S] cluster per subunit.</text>
</comment>
<dbReference type="GO" id="GO:0051537">
    <property type="term" value="F:2 iron, 2 sulfur cluster binding"/>
    <property type="evidence" value="ECO:0007669"/>
    <property type="project" value="UniProtKB-KW"/>
</dbReference>
<dbReference type="GO" id="GO:0046872">
    <property type="term" value="F:metal ion binding"/>
    <property type="evidence" value="ECO:0007669"/>
    <property type="project" value="UniProtKB-KW"/>
</dbReference>
<keyword evidence="1" id="KW-0408">Iron</keyword>
<dbReference type="PANTHER" id="PTHR43513">
    <property type="entry name" value="DIHYDROOROTATE DEHYDROGENASE B (NAD(+)), ELECTRON TRANSFER SUBUNIT"/>
    <property type="match status" value="1"/>
</dbReference>
<dbReference type="Gene3D" id="3.40.50.80">
    <property type="entry name" value="Nucleotide-binding domain of ferredoxin-NADP reductase (FNR) module"/>
    <property type="match status" value="1"/>
</dbReference>
<dbReference type="NCBIfam" id="NF000796">
    <property type="entry name" value="PRK00054.1-1"/>
    <property type="match status" value="1"/>
</dbReference>
<keyword evidence="1" id="KW-0479">Metal-binding</keyword>
<dbReference type="Pfam" id="PF10418">
    <property type="entry name" value="DHODB_Fe-S_bind"/>
    <property type="match status" value="1"/>
</dbReference>
<name>A0A0G1YI52_9BACT</name>
<feature type="domain" description="FAD-binding FR-type" evidence="2">
    <location>
        <begin position="2"/>
        <end position="93"/>
    </location>
</feature>
<dbReference type="GO" id="GO:0016491">
    <property type="term" value="F:oxidoreductase activity"/>
    <property type="evidence" value="ECO:0007669"/>
    <property type="project" value="InterPro"/>
</dbReference>
<evidence type="ECO:0000313" key="3">
    <source>
        <dbReference type="EMBL" id="KKW42900.1"/>
    </source>
</evidence>
<dbReference type="Pfam" id="PF00175">
    <property type="entry name" value="NAD_binding_1"/>
    <property type="match status" value="1"/>
</dbReference>
<dbReference type="Proteomes" id="UP000033870">
    <property type="component" value="Unassembled WGS sequence"/>
</dbReference>
<gene>
    <name evidence="3" type="ORF">UY92_C0002G0017</name>
</gene>
<dbReference type="InterPro" id="IPR019480">
    <property type="entry name" value="Dihydroorotate_DH_Fe-S-bd"/>
</dbReference>
<dbReference type="PIRSF" id="PIRSF006816">
    <property type="entry name" value="Cyc3_hyd_g"/>
    <property type="match status" value="1"/>
</dbReference>
<protein>
    <submittedName>
        <fullName evidence="3">Putative dihydroorotate dehydrogenase B (NAD(+)), electron transfer subunit</fullName>
    </submittedName>
</protein>
<dbReference type="SUPFAM" id="SSF52343">
    <property type="entry name" value="Ferredoxin reductase-like, C-terminal NADP-linked domain"/>
    <property type="match status" value="1"/>
</dbReference>
<dbReference type="InterPro" id="IPR001433">
    <property type="entry name" value="OxRdtase_FAD/NAD-bd"/>
</dbReference>
<evidence type="ECO:0000259" key="2">
    <source>
        <dbReference type="PROSITE" id="PS51384"/>
    </source>
</evidence>
<comment type="caution">
    <text evidence="3">The sequence shown here is derived from an EMBL/GenBank/DDBJ whole genome shotgun (WGS) entry which is preliminary data.</text>
</comment>
<accession>A0A0G1YI52</accession>
<feature type="binding site" evidence="1">
    <location>
        <position position="225"/>
    </location>
    <ligand>
        <name>[2Fe-2S] cluster</name>
        <dbReference type="ChEBI" id="CHEBI:190135"/>
    </ligand>
</feature>
<dbReference type="Gene3D" id="2.40.30.10">
    <property type="entry name" value="Translation factors"/>
    <property type="match status" value="1"/>
</dbReference>
<dbReference type="EMBL" id="LCRX01000002">
    <property type="protein sequence ID" value="KKW42900.1"/>
    <property type="molecule type" value="Genomic_DNA"/>
</dbReference>
<dbReference type="InterPro" id="IPR050353">
    <property type="entry name" value="PyrK_electron_transfer"/>
</dbReference>
<dbReference type="InterPro" id="IPR017927">
    <property type="entry name" value="FAD-bd_FR_type"/>
</dbReference>
<dbReference type="STRING" id="1619044.UY92_C0002G0017"/>
<evidence type="ECO:0000256" key="1">
    <source>
        <dbReference type="PIRSR" id="PIRSR006816-2"/>
    </source>
</evidence>
<feature type="binding site" evidence="1">
    <location>
        <position position="235"/>
    </location>
    <ligand>
        <name>[2Fe-2S] cluster</name>
        <dbReference type="ChEBI" id="CHEBI:190135"/>
    </ligand>
</feature>
<dbReference type="InterPro" id="IPR017938">
    <property type="entry name" value="Riboflavin_synthase-like_b-brl"/>
</dbReference>
<reference evidence="3 4" key="1">
    <citation type="journal article" date="2015" name="Nature">
        <title>rRNA introns, odd ribosomes, and small enigmatic genomes across a large radiation of phyla.</title>
        <authorList>
            <person name="Brown C.T."/>
            <person name="Hug L.A."/>
            <person name="Thomas B.C."/>
            <person name="Sharon I."/>
            <person name="Castelle C.J."/>
            <person name="Singh A."/>
            <person name="Wilkins M.J."/>
            <person name="Williams K.H."/>
            <person name="Banfield J.F."/>
        </authorList>
    </citation>
    <scope>NUCLEOTIDE SEQUENCE [LARGE SCALE GENOMIC DNA]</scope>
</reference>
<organism evidence="3 4">
    <name type="scientific">Candidatus Magasanikbacteria bacterium GW2011_GWA2_56_11</name>
    <dbReference type="NCBI Taxonomy" id="1619044"/>
    <lineage>
        <taxon>Bacteria</taxon>
        <taxon>Candidatus Magasanikiibacteriota</taxon>
    </lineage>
</organism>
<dbReference type="GO" id="GO:0050660">
    <property type="term" value="F:flavin adenine dinucleotide binding"/>
    <property type="evidence" value="ECO:0007669"/>
    <property type="project" value="InterPro"/>
</dbReference>
<dbReference type="InterPro" id="IPR012165">
    <property type="entry name" value="Cyt_c3_hydrogenase_gsu"/>
</dbReference>
<keyword evidence="1" id="KW-0001">2Fe-2S</keyword>
<feature type="binding site" evidence="1">
    <location>
        <position position="222"/>
    </location>
    <ligand>
        <name>[2Fe-2S] cluster</name>
        <dbReference type="ChEBI" id="CHEBI:190135"/>
    </ligand>
</feature>
<dbReference type="SUPFAM" id="SSF63380">
    <property type="entry name" value="Riboflavin synthase domain-like"/>
    <property type="match status" value="1"/>
</dbReference>
<dbReference type="PANTHER" id="PTHR43513:SF3">
    <property type="entry name" value="DIHYDROOROTATE DEHYDROGENASE B (NAD(+)), ELECTRON TRANSFER SUBUNIT-RELATED"/>
    <property type="match status" value="1"/>
</dbReference>
<keyword evidence="1" id="KW-0411">Iron-sulfur</keyword>